<protein>
    <submittedName>
        <fullName evidence="2">Uncharacterized protein</fullName>
    </submittedName>
</protein>
<accession>A0AAV3YSV3</accession>
<evidence type="ECO:0000313" key="2">
    <source>
        <dbReference type="EMBL" id="GFN90185.1"/>
    </source>
</evidence>
<feature type="compositionally biased region" description="Basic and acidic residues" evidence="1">
    <location>
        <begin position="96"/>
        <end position="109"/>
    </location>
</feature>
<organism evidence="2 3">
    <name type="scientific">Plakobranchus ocellatus</name>
    <dbReference type="NCBI Taxonomy" id="259542"/>
    <lineage>
        <taxon>Eukaryota</taxon>
        <taxon>Metazoa</taxon>
        <taxon>Spiralia</taxon>
        <taxon>Lophotrochozoa</taxon>
        <taxon>Mollusca</taxon>
        <taxon>Gastropoda</taxon>
        <taxon>Heterobranchia</taxon>
        <taxon>Euthyneura</taxon>
        <taxon>Panpulmonata</taxon>
        <taxon>Sacoglossa</taxon>
        <taxon>Placobranchoidea</taxon>
        <taxon>Plakobranchidae</taxon>
        <taxon>Plakobranchus</taxon>
    </lineage>
</organism>
<sequence>MSSRSTKLRNEWKEKEPEKYQAYLERQRLASKRRRDEKKEKFPNEMLTRAMEKDREREKALRRERDRRYQEKKAAEAGRRIQKRRQSQPTKSSAKRRCDMTPDEQRQHDAQVRTAYNHQLSHQKKTALRKKNRERMRAARLKAKASNEDGAIQETVGGFLNIIKKLPKTLLNVSSKQRFILINIKPLVWVFPNTPDESLVTPGTDTIAKL</sequence>
<gene>
    <name evidence="2" type="ORF">PoB_001669100</name>
</gene>
<name>A0AAV3YSV3_9GAST</name>
<reference evidence="2 3" key="1">
    <citation type="journal article" date="2021" name="Elife">
        <title>Chloroplast acquisition without the gene transfer in kleptoplastic sea slugs, Plakobranchus ocellatus.</title>
        <authorList>
            <person name="Maeda T."/>
            <person name="Takahashi S."/>
            <person name="Yoshida T."/>
            <person name="Shimamura S."/>
            <person name="Takaki Y."/>
            <person name="Nagai Y."/>
            <person name="Toyoda A."/>
            <person name="Suzuki Y."/>
            <person name="Arimoto A."/>
            <person name="Ishii H."/>
            <person name="Satoh N."/>
            <person name="Nishiyama T."/>
            <person name="Hasebe M."/>
            <person name="Maruyama T."/>
            <person name="Minagawa J."/>
            <person name="Obokata J."/>
            <person name="Shigenobu S."/>
        </authorList>
    </citation>
    <scope>NUCLEOTIDE SEQUENCE [LARGE SCALE GENOMIC DNA]</scope>
</reference>
<feature type="region of interest" description="Disordered" evidence="1">
    <location>
        <begin position="27"/>
        <end position="109"/>
    </location>
</feature>
<evidence type="ECO:0000313" key="3">
    <source>
        <dbReference type="Proteomes" id="UP000735302"/>
    </source>
</evidence>
<dbReference type="EMBL" id="BLXT01002015">
    <property type="protein sequence ID" value="GFN90185.1"/>
    <property type="molecule type" value="Genomic_DNA"/>
</dbReference>
<feature type="compositionally biased region" description="Basic and acidic residues" evidence="1">
    <location>
        <begin position="50"/>
        <end position="79"/>
    </location>
</feature>
<evidence type="ECO:0000256" key="1">
    <source>
        <dbReference type="SAM" id="MobiDB-lite"/>
    </source>
</evidence>
<proteinExistence type="predicted"/>
<keyword evidence="3" id="KW-1185">Reference proteome</keyword>
<dbReference type="Proteomes" id="UP000735302">
    <property type="component" value="Unassembled WGS sequence"/>
</dbReference>
<comment type="caution">
    <text evidence="2">The sequence shown here is derived from an EMBL/GenBank/DDBJ whole genome shotgun (WGS) entry which is preliminary data.</text>
</comment>
<dbReference type="AlphaFoldDB" id="A0AAV3YSV3"/>